<dbReference type="Proteomes" id="UP000827986">
    <property type="component" value="Unassembled WGS sequence"/>
</dbReference>
<keyword evidence="2" id="KW-1185">Reference proteome</keyword>
<dbReference type="AlphaFoldDB" id="A0A9D3XV54"/>
<protein>
    <submittedName>
        <fullName evidence="1">Uncharacterized protein</fullName>
    </submittedName>
</protein>
<sequence length="117" mass="13280">MYIGEREGNHSPRIYRKTVYSTCRPLLGKRKCQLLCSTISSIFGPEKSFLKISRSPCGDSMDQGGEPGQRFTKQMYLKMDSTPTPINPEVTCSLLNISFCSALLISEKYFLKDRPLF</sequence>
<organism evidence="1 2">
    <name type="scientific">Mauremys mutica</name>
    <name type="common">yellowpond turtle</name>
    <dbReference type="NCBI Taxonomy" id="74926"/>
    <lineage>
        <taxon>Eukaryota</taxon>
        <taxon>Metazoa</taxon>
        <taxon>Chordata</taxon>
        <taxon>Craniata</taxon>
        <taxon>Vertebrata</taxon>
        <taxon>Euteleostomi</taxon>
        <taxon>Archelosauria</taxon>
        <taxon>Testudinata</taxon>
        <taxon>Testudines</taxon>
        <taxon>Cryptodira</taxon>
        <taxon>Durocryptodira</taxon>
        <taxon>Testudinoidea</taxon>
        <taxon>Geoemydidae</taxon>
        <taxon>Geoemydinae</taxon>
        <taxon>Mauremys</taxon>
    </lineage>
</organism>
<evidence type="ECO:0000313" key="2">
    <source>
        <dbReference type="Proteomes" id="UP000827986"/>
    </source>
</evidence>
<evidence type="ECO:0000313" key="1">
    <source>
        <dbReference type="EMBL" id="KAH1186607.1"/>
    </source>
</evidence>
<dbReference type="EMBL" id="JAHDVG010000463">
    <property type="protein sequence ID" value="KAH1186607.1"/>
    <property type="molecule type" value="Genomic_DNA"/>
</dbReference>
<proteinExistence type="predicted"/>
<comment type="caution">
    <text evidence="1">The sequence shown here is derived from an EMBL/GenBank/DDBJ whole genome shotgun (WGS) entry which is preliminary data.</text>
</comment>
<name>A0A9D3XV54_9SAUR</name>
<gene>
    <name evidence="1" type="ORF">KIL84_019356</name>
</gene>
<accession>A0A9D3XV54</accession>
<reference evidence="1" key="1">
    <citation type="submission" date="2021-09" db="EMBL/GenBank/DDBJ databases">
        <title>The genome of Mauremys mutica provides insights into the evolution of semi-aquatic lifestyle.</title>
        <authorList>
            <person name="Gong S."/>
            <person name="Gao Y."/>
        </authorList>
    </citation>
    <scope>NUCLEOTIDE SEQUENCE</scope>
    <source>
        <strain evidence="1">MM-2020</strain>
        <tissue evidence="1">Muscle</tissue>
    </source>
</reference>